<name>A0A6H0Y0V2_9PEZI</name>
<organism evidence="1 2">
    <name type="scientific">Peltaster fructicola</name>
    <dbReference type="NCBI Taxonomy" id="286661"/>
    <lineage>
        <taxon>Eukaryota</taxon>
        <taxon>Fungi</taxon>
        <taxon>Dikarya</taxon>
        <taxon>Ascomycota</taxon>
        <taxon>Pezizomycotina</taxon>
        <taxon>Dothideomycetes</taxon>
        <taxon>Dothideomycetes incertae sedis</taxon>
        <taxon>Peltaster</taxon>
    </lineage>
</organism>
<proteinExistence type="predicted"/>
<accession>A0A6H0Y0V2</accession>
<reference evidence="1 2" key="1">
    <citation type="journal article" date="2016" name="Sci. Rep.">
        <title>Peltaster fructicola genome reveals evolution from an invasive phytopathogen to an ectophytic parasite.</title>
        <authorList>
            <person name="Xu C."/>
            <person name="Chen H."/>
            <person name="Gleason M.L."/>
            <person name="Xu J.R."/>
            <person name="Liu H."/>
            <person name="Zhang R."/>
            <person name="Sun G."/>
        </authorList>
    </citation>
    <scope>NUCLEOTIDE SEQUENCE [LARGE SCALE GENOMIC DNA]</scope>
    <source>
        <strain evidence="1 2">LNHT1506</strain>
    </source>
</reference>
<dbReference type="OrthoDB" id="3645041at2759"/>
<protein>
    <submittedName>
        <fullName evidence="1">Uncharacterized protein</fullName>
    </submittedName>
</protein>
<gene>
    <name evidence="1" type="ORF">AMS68_006151</name>
</gene>
<evidence type="ECO:0000313" key="2">
    <source>
        <dbReference type="Proteomes" id="UP000503462"/>
    </source>
</evidence>
<dbReference type="Proteomes" id="UP000503462">
    <property type="component" value="Chromosome 4"/>
</dbReference>
<evidence type="ECO:0000313" key="1">
    <source>
        <dbReference type="EMBL" id="QIX00634.1"/>
    </source>
</evidence>
<dbReference type="AlphaFoldDB" id="A0A6H0Y0V2"/>
<dbReference type="EMBL" id="CP051142">
    <property type="protein sequence ID" value="QIX00634.1"/>
    <property type="molecule type" value="Genomic_DNA"/>
</dbReference>
<keyword evidence="2" id="KW-1185">Reference proteome</keyword>
<sequence length="258" mass="29476">MAQTRTQATRSMINATPHEQDLLSRLHLRIYDWPGPTPLGIDTVYHWHRTWKDEQDVREALVDHDEDLDDWFVKSGNAAAYSTTAPVFTLQYSIARSFIARAKRAYRRGTTWEDFEDNELAIDSMSQAREVQNPYLRAIHTKEAVDNDLRLKIFYRIRHRLCVEIWLQPYHEDRRPMSVTSDGHVLAPIPTSLAERTSSPTNAVLEMTPISRNVSVEPTVDSRTTQAAKPAKMPTGPLVLEMLFSEKQGLTAQAAMNS</sequence>